<keyword evidence="5" id="KW-0234">DNA repair</keyword>
<keyword evidence="3" id="KW-0863">Zinc-finger</keyword>
<sequence length="483" mass="53936">MATFQGLRRSMVSLNAHDHPELNVLITEEKDVMKELHKFAKEKAEAAKYMAVWGKTEHTDVADITEKYLVLFEEFAKFHYTLIERYELYRSRLKEMKAREDSLYVLRKRLKELQEKFKDAIKKQKPHEGIKLELTTVDRDLAEQEAAYEGYKRASFKDAMHLQFDAWMEFANKITIFATFGKYLSDQIPQGSLAPGQELPAYEGATVTTRIVTDFLKELRTYDSQHHSDTLEPNVNHRRSSGASSLNIDDALPPVPSPEPTAASIPQPPPKLYAPHQRASSGEGVPSQEGSPRSHSRESSIPVRSSDHPPSRRYYQAPAPSGSLTAVPYGVAPGGSYLHVPHHGSLPREIPPAAPTGYPPHSNSLPRESMLPGSYNGSAISYGAHPPVYQTRSRPASPLPLGSDTVACPICARAVLVDKINDHLDSRCAMHMVAVASSANGGLLVGYDEYNAREQMQARREVVSGELMSDEEIRQRLERLRVQ</sequence>
<dbReference type="PANTHER" id="PTHR31962:SF1">
    <property type="entry name" value="SPHINGOLIPID LONG CHAIN BASE-RESPONSIVE PROTEIN PIL1"/>
    <property type="match status" value="1"/>
</dbReference>
<dbReference type="InterPro" id="IPR006642">
    <property type="entry name" value="Rad18_UBZ4"/>
</dbReference>
<feature type="region of interest" description="Disordered" evidence="7">
    <location>
        <begin position="225"/>
        <end position="319"/>
    </location>
</feature>
<accession>A0A0L0HF46</accession>
<dbReference type="Gene3D" id="1.20.1270.60">
    <property type="entry name" value="Arfaptin homology (AH) domain/BAR domain"/>
    <property type="match status" value="1"/>
</dbReference>
<dbReference type="RefSeq" id="XP_016607777.1">
    <property type="nucleotide sequence ID" value="XM_016753345.1"/>
</dbReference>
<feature type="compositionally biased region" description="Pro residues" evidence="7">
    <location>
        <begin position="349"/>
        <end position="358"/>
    </location>
</feature>
<dbReference type="STRING" id="645134.A0A0L0HF46"/>
<proteinExistence type="predicted"/>
<dbReference type="OMA" id="HHQLRSF"/>
<keyword evidence="6" id="KW-0175">Coiled coil</keyword>
<evidence type="ECO:0000256" key="3">
    <source>
        <dbReference type="ARBA" id="ARBA00022771"/>
    </source>
</evidence>
<evidence type="ECO:0000313" key="9">
    <source>
        <dbReference type="EMBL" id="KNC99737.1"/>
    </source>
</evidence>
<keyword evidence="2" id="KW-0227">DNA damage</keyword>
<evidence type="ECO:0000256" key="4">
    <source>
        <dbReference type="ARBA" id="ARBA00022833"/>
    </source>
</evidence>
<dbReference type="FunCoup" id="A0A0L0HF46">
    <property type="interactions" value="9"/>
</dbReference>
<dbReference type="AlphaFoldDB" id="A0A0L0HF46"/>
<dbReference type="Proteomes" id="UP000053201">
    <property type="component" value="Unassembled WGS sequence"/>
</dbReference>
<dbReference type="OrthoDB" id="5599269at2759"/>
<evidence type="ECO:0000256" key="2">
    <source>
        <dbReference type="ARBA" id="ARBA00022763"/>
    </source>
</evidence>
<reference evidence="9 10" key="1">
    <citation type="submission" date="2009-08" db="EMBL/GenBank/DDBJ databases">
        <title>The Genome Sequence of Spizellomyces punctatus strain DAOM BR117.</title>
        <authorList>
            <consortium name="The Broad Institute Genome Sequencing Platform"/>
            <person name="Russ C."/>
            <person name="Cuomo C."/>
            <person name="Shea T."/>
            <person name="Young S.K."/>
            <person name="Zeng Q."/>
            <person name="Koehrsen M."/>
            <person name="Haas B."/>
            <person name="Borodovsky M."/>
            <person name="Guigo R."/>
            <person name="Alvarado L."/>
            <person name="Berlin A."/>
            <person name="Bochicchio J."/>
            <person name="Borenstein D."/>
            <person name="Chapman S."/>
            <person name="Chen Z."/>
            <person name="Engels R."/>
            <person name="Freedman E."/>
            <person name="Gellesch M."/>
            <person name="Goldberg J."/>
            <person name="Griggs A."/>
            <person name="Gujja S."/>
            <person name="Heiman D."/>
            <person name="Hepburn T."/>
            <person name="Howarth C."/>
            <person name="Jen D."/>
            <person name="Larson L."/>
            <person name="Lewis B."/>
            <person name="Mehta T."/>
            <person name="Park D."/>
            <person name="Pearson M."/>
            <person name="Roberts A."/>
            <person name="Saif S."/>
            <person name="Shenoy N."/>
            <person name="Sisk P."/>
            <person name="Stolte C."/>
            <person name="Sykes S."/>
            <person name="Thomson T."/>
            <person name="Walk T."/>
            <person name="White J."/>
            <person name="Yandava C."/>
            <person name="Burger G."/>
            <person name="Gray M.W."/>
            <person name="Holland P.W.H."/>
            <person name="King N."/>
            <person name="Lang F.B.F."/>
            <person name="Roger A.J."/>
            <person name="Ruiz-Trillo I."/>
            <person name="Lander E."/>
            <person name="Nusbaum C."/>
        </authorList>
    </citation>
    <scope>NUCLEOTIDE SEQUENCE [LARGE SCALE GENOMIC DNA]</scope>
    <source>
        <strain evidence="9 10">DAOM BR117</strain>
    </source>
</reference>
<dbReference type="InParanoid" id="A0A0L0HF46"/>
<keyword evidence="4" id="KW-0862">Zinc</keyword>
<feature type="domain" description="UBZ4-type" evidence="8">
    <location>
        <begin position="405"/>
        <end position="429"/>
    </location>
</feature>
<evidence type="ECO:0000259" key="8">
    <source>
        <dbReference type="SMART" id="SM00734"/>
    </source>
</evidence>
<feature type="coiled-coil region" evidence="6">
    <location>
        <begin position="96"/>
        <end position="123"/>
    </location>
</feature>
<keyword evidence="10" id="KW-1185">Reference proteome</keyword>
<evidence type="ECO:0000313" key="10">
    <source>
        <dbReference type="Proteomes" id="UP000053201"/>
    </source>
</evidence>
<dbReference type="GO" id="GO:0006897">
    <property type="term" value="P:endocytosis"/>
    <property type="evidence" value="ECO:0007669"/>
    <property type="project" value="TreeGrafter"/>
</dbReference>
<dbReference type="GO" id="GO:0070941">
    <property type="term" value="P:eisosome assembly"/>
    <property type="evidence" value="ECO:0007669"/>
    <property type="project" value="TreeGrafter"/>
</dbReference>
<dbReference type="InterPro" id="IPR027267">
    <property type="entry name" value="AH/BAR_dom_sf"/>
</dbReference>
<dbReference type="VEuPathDB" id="FungiDB:SPPG_05117"/>
<dbReference type="Pfam" id="PF13805">
    <property type="entry name" value="Pil1"/>
    <property type="match status" value="1"/>
</dbReference>
<feature type="region of interest" description="Disordered" evidence="7">
    <location>
        <begin position="340"/>
        <end position="372"/>
    </location>
</feature>
<name>A0A0L0HF46_SPIPD</name>
<dbReference type="GO" id="GO:0005886">
    <property type="term" value="C:plasma membrane"/>
    <property type="evidence" value="ECO:0007669"/>
    <property type="project" value="TreeGrafter"/>
</dbReference>
<dbReference type="GO" id="GO:0036286">
    <property type="term" value="C:eisosome filament"/>
    <property type="evidence" value="ECO:0007669"/>
    <property type="project" value="TreeGrafter"/>
</dbReference>
<gene>
    <name evidence="9" type="ORF">SPPG_05117</name>
</gene>
<organism evidence="9 10">
    <name type="scientific">Spizellomyces punctatus (strain DAOM BR117)</name>
    <dbReference type="NCBI Taxonomy" id="645134"/>
    <lineage>
        <taxon>Eukaryota</taxon>
        <taxon>Fungi</taxon>
        <taxon>Fungi incertae sedis</taxon>
        <taxon>Chytridiomycota</taxon>
        <taxon>Chytridiomycota incertae sedis</taxon>
        <taxon>Chytridiomycetes</taxon>
        <taxon>Spizellomycetales</taxon>
        <taxon>Spizellomycetaceae</taxon>
        <taxon>Spizellomyces</taxon>
    </lineage>
</organism>
<dbReference type="GO" id="GO:0003677">
    <property type="term" value="F:DNA binding"/>
    <property type="evidence" value="ECO:0007669"/>
    <property type="project" value="InterPro"/>
</dbReference>
<dbReference type="InterPro" id="IPR028245">
    <property type="entry name" value="PIL1/LSP1"/>
</dbReference>
<evidence type="ECO:0000256" key="5">
    <source>
        <dbReference type="ARBA" id="ARBA00023204"/>
    </source>
</evidence>
<dbReference type="GO" id="GO:0008270">
    <property type="term" value="F:zinc ion binding"/>
    <property type="evidence" value="ECO:0007669"/>
    <property type="project" value="UniProtKB-KW"/>
</dbReference>
<evidence type="ECO:0000256" key="6">
    <source>
        <dbReference type="SAM" id="Coils"/>
    </source>
</evidence>
<evidence type="ECO:0000256" key="1">
    <source>
        <dbReference type="ARBA" id="ARBA00022723"/>
    </source>
</evidence>
<dbReference type="GeneID" id="27688519"/>
<dbReference type="SMART" id="SM00734">
    <property type="entry name" value="ZnF_Rad18"/>
    <property type="match status" value="1"/>
</dbReference>
<dbReference type="PANTHER" id="PTHR31962">
    <property type="entry name" value="SPHINGOLIPID LONG CHAIN BASE-RESPONSIVE PROTEIN PIL1"/>
    <property type="match status" value="1"/>
</dbReference>
<dbReference type="EMBL" id="KQ257457">
    <property type="protein sequence ID" value="KNC99737.1"/>
    <property type="molecule type" value="Genomic_DNA"/>
</dbReference>
<dbReference type="eggNOG" id="ENOG502QQ1T">
    <property type="taxonomic scope" value="Eukaryota"/>
</dbReference>
<dbReference type="GO" id="GO:0006281">
    <property type="term" value="P:DNA repair"/>
    <property type="evidence" value="ECO:0007669"/>
    <property type="project" value="UniProtKB-KW"/>
</dbReference>
<protein>
    <recommendedName>
        <fullName evidence="8">UBZ4-type domain-containing protein</fullName>
    </recommendedName>
</protein>
<evidence type="ECO:0000256" key="7">
    <source>
        <dbReference type="SAM" id="MobiDB-lite"/>
    </source>
</evidence>
<keyword evidence="1" id="KW-0479">Metal-binding</keyword>